<dbReference type="PANTHER" id="PTHR30543">
    <property type="entry name" value="CHROMATE REDUCTASE"/>
    <property type="match status" value="1"/>
</dbReference>
<dbReference type="InterPro" id="IPR029039">
    <property type="entry name" value="Flavoprotein-like_sf"/>
</dbReference>
<name>A0ABN5DPK9_9MICO</name>
<dbReference type="EMBL" id="CP023482">
    <property type="protein sequence ID" value="ATH95755.1"/>
    <property type="molecule type" value="Genomic_DNA"/>
</dbReference>
<proteinExistence type="predicted"/>
<reference evidence="2 3" key="1">
    <citation type="journal article" date="2016" name="Int. J. Syst. Evol. Microbiol.">
        <title>Dermabacter jinjuensis sp. nov., a novel species of the genus Dermabacter isolated from a clinical specimen.</title>
        <authorList>
            <person name="Park Y.K."/>
            <person name="Lee K.M."/>
            <person name="Lee W.K."/>
            <person name="Cho M.J."/>
            <person name="Lee H.S."/>
            <person name="Cho Y.G."/>
            <person name="Lee Y.C."/>
            <person name="Lee W.K."/>
            <person name="Seong W.K."/>
            <person name="Hwang K.J."/>
        </authorList>
    </citation>
    <scope>NUCLEOTIDE SEQUENCE [LARGE SCALE GENOMIC DNA]</scope>
    <source>
        <strain evidence="2 3">32T</strain>
    </source>
</reference>
<dbReference type="RefSeq" id="WP_096882337.1">
    <property type="nucleotide sequence ID" value="NZ_CP023482.1"/>
</dbReference>
<dbReference type="InterPro" id="IPR050712">
    <property type="entry name" value="NAD(P)H-dep_reductase"/>
</dbReference>
<keyword evidence="3" id="KW-1185">Reference proteome</keyword>
<evidence type="ECO:0000313" key="2">
    <source>
        <dbReference type="EMBL" id="ATH95755.1"/>
    </source>
</evidence>
<organism evidence="2 3">
    <name type="scientific">Dermabacter jinjuensis</name>
    <dbReference type="NCBI Taxonomy" id="1667168"/>
    <lineage>
        <taxon>Bacteria</taxon>
        <taxon>Bacillati</taxon>
        <taxon>Actinomycetota</taxon>
        <taxon>Actinomycetes</taxon>
        <taxon>Micrococcales</taxon>
        <taxon>Dermabacteraceae</taxon>
        <taxon>Dermabacter</taxon>
    </lineage>
</organism>
<evidence type="ECO:0000259" key="1">
    <source>
        <dbReference type="Pfam" id="PF03358"/>
    </source>
</evidence>
<feature type="domain" description="NADPH-dependent FMN reductase-like" evidence="1">
    <location>
        <begin position="3"/>
        <end position="138"/>
    </location>
</feature>
<dbReference type="InterPro" id="IPR005025">
    <property type="entry name" value="FMN_Rdtase-like_dom"/>
</dbReference>
<gene>
    <name evidence="2" type="ORF">COP05_00575</name>
</gene>
<dbReference type="Proteomes" id="UP000815698">
    <property type="component" value="Chromosome"/>
</dbReference>
<dbReference type="Gene3D" id="3.40.50.360">
    <property type="match status" value="1"/>
</dbReference>
<dbReference type="SUPFAM" id="SSF52218">
    <property type="entry name" value="Flavoproteins"/>
    <property type="match status" value="1"/>
</dbReference>
<protein>
    <submittedName>
        <fullName evidence="2">NADPH-dependent FMN reductase</fullName>
    </submittedName>
</protein>
<evidence type="ECO:0000313" key="3">
    <source>
        <dbReference type="Proteomes" id="UP000815698"/>
    </source>
</evidence>
<accession>A0ABN5DPK9</accession>
<dbReference type="PANTHER" id="PTHR30543:SF21">
    <property type="entry name" value="NAD(P)H-DEPENDENT FMN REDUCTASE LOT6"/>
    <property type="match status" value="1"/>
</dbReference>
<dbReference type="Pfam" id="PF03358">
    <property type="entry name" value="FMN_red"/>
    <property type="match status" value="1"/>
</dbReference>
<sequence>MPTLLIIHGTTRPSRSGILVSRALESLAKETTTFDVEFADLKDVNLPFLDELDHPRSGNYERPHTRAWAATVARADAIVWATPQYNDSFSAPLKNAIDYLAAEWEGKPLGIIAWGYSNGGLDAARALTPVAASLRMDLVEPLLGYTSYGADLKDGSLTVSEEWKRNATTLLKGLEERAA</sequence>